<evidence type="ECO:0000313" key="3">
    <source>
        <dbReference type="EMBL" id="KAJ2845374.1"/>
    </source>
</evidence>
<reference evidence="3" key="1">
    <citation type="submission" date="2022-07" db="EMBL/GenBank/DDBJ databases">
        <title>Phylogenomic reconstructions and comparative analyses of Kickxellomycotina fungi.</title>
        <authorList>
            <person name="Reynolds N.K."/>
            <person name="Stajich J.E."/>
            <person name="Barry K."/>
            <person name="Grigoriev I.V."/>
            <person name="Crous P."/>
            <person name="Smith M.E."/>
        </authorList>
    </citation>
    <scope>NUCLEOTIDE SEQUENCE</scope>
    <source>
        <strain evidence="3">NRRL 1566</strain>
    </source>
</reference>
<dbReference type="Pfam" id="PF11698">
    <property type="entry name" value="V-ATPase_H_C"/>
    <property type="match status" value="1"/>
</dbReference>
<dbReference type="GO" id="GO:0000329">
    <property type="term" value="C:fungal-type vacuole membrane"/>
    <property type="evidence" value="ECO:0007669"/>
    <property type="project" value="TreeGrafter"/>
</dbReference>
<dbReference type="AlphaFoldDB" id="A0A9W8I2V6"/>
<dbReference type="SUPFAM" id="SSF48371">
    <property type="entry name" value="ARM repeat"/>
    <property type="match status" value="1"/>
</dbReference>
<keyword evidence="1" id="KW-0813">Transport</keyword>
<dbReference type="PANTHER" id="PTHR10698">
    <property type="entry name" value="V-TYPE PROTON ATPASE SUBUNIT H"/>
    <property type="match status" value="1"/>
</dbReference>
<dbReference type="InterPro" id="IPR011987">
    <property type="entry name" value="ATPase_V1-cplx_hsu_C"/>
</dbReference>
<accession>A0A9W8I2V6</accession>
<dbReference type="GO" id="GO:0000221">
    <property type="term" value="C:vacuolar proton-transporting V-type ATPase, V1 domain"/>
    <property type="evidence" value="ECO:0007669"/>
    <property type="project" value="InterPro"/>
</dbReference>
<gene>
    <name evidence="3" type="primary">VMA13</name>
    <name evidence="3" type="ORF">IWW36_004805</name>
</gene>
<dbReference type="PANTHER" id="PTHR10698:SF0">
    <property type="entry name" value="V-TYPE PROTON ATPASE SUBUNIT H"/>
    <property type="match status" value="1"/>
</dbReference>
<dbReference type="GO" id="GO:0046961">
    <property type="term" value="F:proton-transporting ATPase activity, rotational mechanism"/>
    <property type="evidence" value="ECO:0007669"/>
    <property type="project" value="InterPro"/>
</dbReference>
<evidence type="ECO:0000256" key="1">
    <source>
        <dbReference type="ARBA" id="ARBA00022448"/>
    </source>
</evidence>
<sequence length="171" mass="19421">MAQHAAAIPGLLVARVPACLETLRVGRNFKDEDLKQMVGELSEVLGEHSGVMTSWDEYTNQLKSGRLEWSGWHRSEQFWKIHAAKMDEQDHQIVRQLARVLSDPESTATSQAVACHDLSQYVKCNPEGKRFVSRIGAKQRVMELMTTSDSAEVKYEALMCVQQMMLNAWRN</sequence>
<keyword evidence="4" id="KW-1185">Reference proteome</keyword>
<evidence type="ECO:0000313" key="4">
    <source>
        <dbReference type="Proteomes" id="UP001139887"/>
    </source>
</evidence>
<proteinExistence type="predicted"/>
<dbReference type="OrthoDB" id="10263554at2759"/>
<comment type="caution">
    <text evidence="3">The sequence shown here is derived from an EMBL/GenBank/DDBJ whole genome shotgun (WGS) entry which is preliminary data.</text>
</comment>
<dbReference type="InterPro" id="IPR016024">
    <property type="entry name" value="ARM-type_fold"/>
</dbReference>
<organism evidence="3 4">
    <name type="scientific">Coemansia brasiliensis</name>
    <dbReference type="NCBI Taxonomy" id="2650707"/>
    <lineage>
        <taxon>Eukaryota</taxon>
        <taxon>Fungi</taxon>
        <taxon>Fungi incertae sedis</taxon>
        <taxon>Zoopagomycota</taxon>
        <taxon>Kickxellomycotina</taxon>
        <taxon>Kickxellomycetes</taxon>
        <taxon>Kickxellales</taxon>
        <taxon>Kickxellaceae</taxon>
        <taxon>Coemansia</taxon>
    </lineage>
</organism>
<dbReference type="EMBL" id="JANBUW010000816">
    <property type="protein sequence ID" value="KAJ2845374.1"/>
    <property type="molecule type" value="Genomic_DNA"/>
</dbReference>
<evidence type="ECO:0000259" key="2">
    <source>
        <dbReference type="Pfam" id="PF11698"/>
    </source>
</evidence>
<feature type="domain" description="ATPase V1 complex subunit H C-terminal" evidence="2">
    <location>
        <begin position="52"/>
        <end position="169"/>
    </location>
</feature>
<dbReference type="InterPro" id="IPR038497">
    <property type="entry name" value="ATPase_V1-cplx_hsu_C_sf"/>
</dbReference>
<dbReference type="Gene3D" id="1.25.40.150">
    <property type="entry name" value="V-type ATPase, subunit H, C-terminal domain"/>
    <property type="match status" value="1"/>
</dbReference>
<protein>
    <submittedName>
        <fullName evidence="3">H(+)-transporting V1 sector ATPase subunit H</fullName>
    </submittedName>
</protein>
<name>A0A9W8I2V6_9FUNG</name>
<dbReference type="Proteomes" id="UP001139887">
    <property type="component" value="Unassembled WGS sequence"/>
</dbReference>
<dbReference type="InterPro" id="IPR004908">
    <property type="entry name" value="ATPase_V1-cplx_hsu"/>
</dbReference>